<evidence type="ECO:0000256" key="2">
    <source>
        <dbReference type="ARBA" id="ARBA00022448"/>
    </source>
</evidence>
<dbReference type="SMART" id="SM01091">
    <property type="entry name" value="CorC_HlyC"/>
    <property type="match status" value="1"/>
</dbReference>
<dbReference type="SUPFAM" id="SSF56176">
    <property type="entry name" value="FAD-binding/transporter-associated domain-like"/>
    <property type="match status" value="1"/>
</dbReference>
<evidence type="ECO:0000256" key="9">
    <source>
        <dbReference type="PROSITE-ProRule" id="PRU00703"/>
    </source>
</evidence>
<dbReference type="FunFam" id="3.10.580.10:FF:000002">
    <property type="entry name" value="Magnesium/cobalt efflux protein CorC"/>
    <property type="match status" value="1"/>
</dbReference>
<name>A0A1H6QEW8_9GAMM</name>
<dbReference type="RefSeq" id="WP_093308190.1">
    <property type="nucleotide sequence ID" value="NZ_FNYH01000001.1"/>
</dbReference>
<keyword evidence="12" id="KW-1185">Reference proteome</keyword>
<dbReference type="STRING" id="64971.SAMN05421831_101315"/>
<evidence type="ECO:0000256" key="6">
    <source>
        <dbReference type="ARBA" id="ARBA00023285"/>
    </source>
</evidence>
<evidence type="ECO:0000313" key="11">
    <source>
        <dbReference type="EMBL" id="SEI40436.1"/>
    </source>
</evidence>
<dbReference type="InterPro" id="IPR054115">
    <property type="entry name" value="CorC_N"/>
</dbReference>
<keyword evidence="4" id="KW-0460">Magnesium</keyword>
<dbReference type="PROSITE" id="PS51371">
    <property type="entry name" value="CBS"/>
    <property type="match status" value="2"/>
</dbReference>
<dbReference type="Pfam" id="PF00571">
    <property type="entry name" value="CBS"/>
    <property type="match status" value="2"/>
</dbReference>
<evidence type="ECO:0000256" key="4">
    <source>
        <dbReference type="ARBA" id="ARBA00022842"/>
    </source>
</evidence>
<dbReference type="InterPro" id="IPR016169">
    <property type="entry name" value="FAD-bd_PCMH_sub2"/>
</dbReference>
<dbReference type="CDD" id="cd04590">
    <property type="entry name" value="CBS_pair_CorC_HlyC_assoc"/>
    <property type="match status" value="1"/>
</dbReference>
<dbReference type="SMART" id="SM00116">
    <property type="entry name" value="CBS"/>
    <property type="match status" value="2"/>
</dbReference>
<accession>A0A1H6QEW8</accession>
<comment type="similarity">
    <text evidence="1">Belongs to the UPF0053 family.</text>
</comment>
<dbReference type="Pfam" id="PF03471">
    <property type="entry name" value="CorC_HlyC"/>
    <property type="match status" value="1"/>
</dbReference>
<proteinExistence type="inferred from homology"/>
<dbReference type="InterPro" id="IPR000644">
    <property type="entry name" value="CBS_dom"/>
</dbReference>
<evidence type="ECO:0000256" key="1">
    <source>
        <dbReference type="ARBA" id="ARBA00006337"/>
    </source>
</evidence>
<dbReference type="GO" id="GO:0050660">
    <property type="term" value="F:flavin adenine dinucleotide binding"/>
    <property type="evidence" value="ECO:0007669"/>
    <property type="project" value="InterPro"/>
</dbReference>
<protein>
    <recommendedName>
        <fullName evidence="8">Magnesium and cobalt efflux protein CorC</fullName>
    </recommendedName>
</protein>
<comment type="function">
    <text evidence="7">Plays a role in the transport of magnesium and cobalt ions.</text>
</comment>
<evidence type="ECO:0000313" key="12">
    <source>
        <dbReference type="Proteomes" id="UP000242999"/>
    </source>
</evidence>
<dbReference type="AlphaFoldDB" id="A0A1H6QEW8"/>
<keyword evidence="2" id="KW-0813">Transport</keyword>
<keyword evidence="5 9" id="KW-0129">CBS domain</keyword>
<keyword evidence="3" id="KW-0677">Repeat</keyword>
<dbReference type="InterPro" id="IPR046342">
    <property type="entry name" value="CBS_dom_sf"/>
</dbReference>
<dbReference type="SUPFAM" id="SSF54631">
    <property type="entry name" value="CBS-domain pair"/>
    <property type="match status" value="1"/>
</dbReference>
<keyword evidence="6" id="KW-0170">Cobalt</keyword>
<feature type="domain" description="CBS" evidence="10">
    <location>
        <begin position="68"/>
        <end position="128"/>
    </location>
</feature>
<dbReference type="PANTHER" id="PTHR22777:SF27">
    <property type="entry name" value="MAGNESIUM AND COBALT EFFLUX PROTEIN CORC"/>
    <property type="match status" value="1"/>
</dbReference>
<dbReference type="PANTHER" id="PTHR22777">
    <property type="entry name" value="HEMOLYSIN-RELATED"/>
    <property type="match status" value="1"/>
</dbReference>
<dbReference type="Proteomes" id="UP000242999">
    <property type="component" value="Unassembled WGS sequence"/>
</dbReference>
<dbReference type="Gene3D" id="3.30.465.10">
    <property type="match status" value="1"/>
</dbReference>
<dbReference type="Gene3D" id="3.10.580.10">
    <property type="entry name" value="CBS-domain"/>
    <property type="match status" value="1"/>
</dbReference>
<evidence type="ECO:0000259" key="10">
    <source>
        <dbReference type="PROSITE" id="PS51371"/>
    </source>
</evidence>
<dbReference type="OrthoDB" id="9798188at2"/>
<dbReference type="InterPro" id="IPR044751">
    <property type="entry name" value="Ion_transp-like_CBS"/>
</dbReference>
<dbReference type="Pfam" id="PF21917">
    <property type="entry name" value="NMB0537_N"/>
    <property type="match status" value="1"/>
</dbReference>
<evidence type="ECO:0000256" key="8">
    <source>
        <dbReference type="ARBA" id="ARBA00040729"/>
    </source>
</evidence>
<feature type="domain" description="CBS" evidence="10">
    <location>
        <begin position="135"/>
        <end position="195"/>
    </location>
</feature>
<reference evidence="12" key="1">
    <citation type="submission" date="2016-10" db="EMBL/GenBank/DDBJ databases">
        <authorList>
            <person name="Varghese N."/>
            <person name="Submissions S."/>
        </authorList>
    </citation>
    <scope>NUCLEOTIDE SEQUENCE [LARGE SCALE GENOMIC DNA]</scope>
    <source>
        <strain evidence="12">DSM 7165</strain>
    </source>
</reference>
<dbReference type="InterPro" id="IPR005170">
    <property type="entry name" value="Transptr-assoc_dom"/>
</dbReference>
<sequence>MSDERSSSTSSRSWMEKIFTALSGEPRTRNELLEFLRDAEQRLLLDAEAMSIIEGALQITEMQVREIMIPRSQMVVIRDGQTPRDFLPTVIESAHSRFPVIGESTDEVLGILLAKDLLPLILHPDNNSQLQLGKLARPALFVPESKRLNTLLKEFRDTHNHMAIVVDEYGGTAGLVTIEDILEQIVGDIEDEHDVDDEEGDIKPLNQDCFVVKALTPIDDFNQHFNTEFSDDEFDTIGGIVMQAFGHLPRRHEHIRLGQLNFTVLSADNRRIRLLQVCASQEEDTASANDEES</sequence>
<evidence type="ECO:0000256" key="3">
    <source>
        <dbReference type="ARBA" id="ARBA00022737"/>
    </source>
</evidence>
<dbReference type="GO" id="GO:0005886">
    <property type="term" value="C:plasma membrane"/>
    <property type="evidence" value="ECO:0007669"/>
    <property type="project" value="TreeGrafter"/>
</dbReference>
<dbReference type="EMBL" id="FNYH01000001">
    <property type="protein sequence ID" value="SEI40436.1"/>
    <property type="molecule type" value="Genomic_DNA"/>
</dbReference>
<gene>
    <name evidence="11" type="ORF">SAMN05421831_101315</name>
</gene>
<evidence type="ECO:0000256" key="7">
    <source>
        <dbReference type="ARBA" id="ARBA00037273"/>
    </source>
</evidence>
<organism evidence="11 12">
    <name type="scientific">Allopseudospirillum japonicum</name>
    <dbReference type="NCBI Taxonomy" id="64971"/>
    <lineage>
        <taxon>Bacteria</taxon>
        <taxon>Pseudomonadati</taxon>
        <taxon>Pseudomonadota</taxon>
        <taxon>Gammaproteobacteria</taxon>
        <taxon>Oceanospirillales</taxon>
        <taxon>Oceanospirillaceae</taxon>
        <taxon>Allopseudospirillum</taxon>
    </lineage>
</organism>
<evidence type="ECO:0000256" key="5">
    <source>
        <dbReference type="ARBA" id="ARBA00023122"/>
    </source>
</evidence>
<dbReference type="InterPro" id="IPR036318">
    <property type="entry name" value="FAD-bd_PCMH-like_sf"/>
</dbReference>